<evidence type="ECO:0000313" key="2">
    <source>
        <dbReference type="EMBL" id="PKI35014.1"/>
    </source>
</evidence>
<proteinExistence type="predicted"/>
<dbReference type="EMBL" id="PGOL01005510">
    <property type="protein sequence ID" value="PKI35014.1"/>
    <property type="molecule type" value="Genomic_DNA"/>
</dbReference>
<gene>
    <name evidence="2" type="ORF">CRG98_044599</name>
</gene>
<keyword evidence="1" id="KW-0812">Transmembrane</keyword>
<keyword evidence="3" id="KW-1185">Reference proteome</keyword>
<keyword evidence="1" id="KW-0472">Membrane</keyword>
<comment type="caution">
    <text evidence="2">The sequence shown here is derived from an EMBL/GenBank/DDBJ whole genome shotgun (WGS) entry which is preliminary data.</text>
</comment>
<reference evidence="2 3" key="1">
    <citation type="submission" date="2017-11" db="EMBL/GenBank/DDBJ databases">
        <title>De-novo sequencing of pomegranate (Punica granatum L.) genome.</title>
        <authorList>
            <person name="Akparov Z."/>
            <person name="Amiraslanov A."/>
            <person name="Hajiyeva S."/>
            <person name="Abbasov M."/>
            <person name="Kaur K."/>
            <person name="Hamwieh A."/>
            <person name="Solovyev V."/>
            <person name="Salamov A."/>
            <person name="Braich B."/>
            <person name="Kosarev P."/>
            <person name="Mahmoud A."/>
            <person name="Hajiyev E."/>
            <person name="Babayeva S."/>
            <person name="Izzatullayeva V."/>
            <person name="Mammadov A."/>
            <person name="Mammadov A."/>
            <person name="Sharifova S."/>
            <person name="Ojaghi J."/>
            <person name="Eynullazada K."/>
            <person name="Bayramov B."/>
            <person name="Abdulazimova A."/>
            <person name="Shahmuradov I."/>
        </authorList>
    </citation>
    <scope>NUCLEOTIDE SEQUENCE [LARGE SCALE GENOMIC DNA]</scope>
    <source>
        <strain evidence="3">cv. AG2017</strain>
        <tissue evidence="2">Leaf</tissue>
    </source>
</reference>
<organism evidence="2 3">
    <name type="scientific">Punica granatum</name>
    <name type="common">Pomegranate</name>
    <dbReference type="NCBI Taxonomy" id="22663"/>
    <lineage>
        <taxon>Eukaryota</taxon>
        <taxon>Viridiplantae</taxon>
        <taxon>Streptophyta</taxon>
        <taxon>Embryophyta</taxon>
        <taxon>Tracheophyta</taxon>
        <taxon>Spermatophyta</taxon>
        <taxon>Magnoliopsida</taxon>
        <taxon>eudicotyledons</taxon>
        <taxon>Gunneridae</taxon>
        <taxon>Pentapetalae</taxon>
        <taxon>rosids</taxon>
        <taxon>malvids</taxon>
        <taxon>Myrtales</taxon>
        <taxon>Lythraceae</taxon>
        <taxon>Punica</taxon>
    </lineage>
</organism>
<accession>A0A2I0HTI3</accession>
<dbReference type="AlphaFoldDB" id="A0A2I0HTI3"/>
<evidence type="ECO:0000313" key="3">
    <source>
        <dbReference type="Proteomes" id="UP000233551"/>
    </source>
</evidence>
<feature type="transmembrane region" description="Helical" evidence="1">
    <location>
        <begin position="90"/>
        <end position="112"/>
    </location>
</feature>
<keyword evidence="1" id="KW-1133">Transmembrane helix</keyword>
<name>A0A2I0HTI3_PUNGR</name>
<dbReference type="Proteomes" id="UP000233551">
    <property type="component" value="Unassembled WGS sequence"/>
</dbReference>
<evidence type="ECO:0000256" key="1">
    <source>
        <dbReference type="SAM" id="Phobius"/>
    </source>
</evidence>
<sequence>MSPDVMDPFTGGISQDRNGCIYMYLLMVLPMRGRLNTETQIHLTRCPLGHAQICSSTMEEAAQETAYNGRREQQQQQQGKRMIMKDQINSIILVLFNCALMSVGQICGPLLLRVYYLPPWQEVQMVQCVPPRSRHMPRVCLSIVD</sequence>
<protein>
    <submittedName>
        <fullName evidence="2">Uncharacterized protein</fullName>
    </submittedName>
</protein>